<gene>
    <name evidence="1" type="ORF">PAHAL_5G033900</name>
</gene>
<dbReference type="AlphaFoldDB" id="A0A2T8IIT0"/>
<evidence type="ECO:0000313" key="1">
    <source>
        <dbReference type="EMBL" id="PVH37572.1"/>
    </source>
</evidence>
<sequence length="93" mass="10220">MDVIGTLAMRFHFGGDFVCDGSKKSYLGGREAMPYIDRDKVSLPEVVGHLRDHWNVFEGDCIVEGGVADIFVEDVPVEKGSGDESDGERNKSK</sequence>
<accession>A0A2T8IIT0</accession>
<dbReference type="Proteomes" id="UP000243499">
    <property type="component" value="Chromosome 5"/>
</dbReference>
<dbReference type="EMBL" id="CM008050">
    <property type="protein sequence ID" value="PVH37572.1"/>
    <property type="molecule type" value="Genomic_DNA"/>
</dbReference>
<name>A0A2T8IIT0_9POAL</name>
<protein>
    <submittedName>
        <fullName evidence="1">Uncharacterized protein</fullName>
    </submittedName>
</protein>
<organism evidence="1">
    <name type="scientific">Panicum hallii</name>
    <dbReference type="NCBI Taxonomy" id="206008"/>
    <lineage>
        <taxon>Eukaryota</taxon>
        <taxon>Viridiplantae</taxon>
        <taxon>Streptophyta</taxon>
        <taxon>Embryophyta</taxon>
        <taxon>Tracheophyta</taxon>
        <taxon>Spermatophyta</taxon>
        <taxon>Magnoliopsida</taxon>
        <taxon>Liliopsida</taxon>
        <taxon>Poales</taxon>
        <taxon>Poaceae</taxon>
        <taxon>PACMAD clade</taxon>
        <taxon>Panicoideae</taxon>
        <taxon>Panicodae</taxon>
        <taxon>Paniceae</taxon>
        <taxon>Panicinae</taxon>
        <taxon>Panicum</taxon>
        <taxon>Panicum sect. Panicum</taxon>
    </lineage>
</organism>
<dbReference type="Gramene" id="PVH37572">
    <property type="protein sequence ID" value="PVH37572"/>
    <property type="gene ID" value="PAHAL_5G033900"/>
</dbReference>
<reference evidence="1" key="1">
    <citation type="submission" date="2018-04" db="EMBL/GenBank/DDBJ databases">
        <title>WGS assembly of Panicum hallii.</title>
        <authorList>
            <person name="Lovell J."/>
            <person name="Jenkins J."/>
            <person name="Lowry D."/>
            <person name="Mamidi S."/>
            <person name="Sreedasyam A."/>
            <person name="Weng X."/>
            <person name="Barry K."/>
            <person name="Bonette J."/>
            <person name="Campitelli B."/>
            <person name="Daum C."/>
            <person name="Gordon S."/>
            <person name="Gould B."/>
            <person name="Lipzen A."/>
            <person name="Macqueen A."/>
            <person name="Palacio-Mejia J."/>
            <person name="Plott C."/>
            <person name="Shakirov E."/>
            <person name="Shu S."/>
            <person name="Yoshinaga Y."/>
            <person name="Zane M."/>
            <person name="Rokhsar D."/>
            <person name="Grimwood J."/>
            <person name="Schmutz J."/>
            <person name="Juenger T."/>
        </authorList>
    </citation>
    <scope>NUCLEOTIDE SEQUENCE [LARGE SCALE GENOMIC DNA]</scope>
    <source>
        <strain evidence="1">FIL2</strain>
    </source>
</reference>
<proteinExistence type="predicted"/>